<feature type="signal peptide" evidence="4">
    <location>
        <begin position="1"/>
        <end position="42"/>
    </location>
</feature>
<feature type="coiled-coil region" evidence="2">
    <location>
        <begin position="369"/>
        <end position="410"/>
    </location>
</feature>
<feature type="region of interest" description="Disordered" evidence="3">
    <location>
        <begin position="550"/>
        <end position="649"/>
    </location>
</feature>
<keyword evidence="1 4" id="KW-0732">Signal</keyword>
<dbReference type="eggNOG" id="ENOG5030AYA">
    <property type="taxonomic scope" value="Bacteria"/>
</dbReference>
<dbReference type="EMBL" id="AZFB01000006">
    <property type="protein sequence ID" value="KRL62968.1"/>
    <property type="molecule type" value="Genomic_DNA"/>
</dbReference>
<dbReference type="InterPro" id="IPR005877">
    <property type="entry name" value="YSIRK_signal_dom"/>
</dbReference>
<protein>
    <recommendedName>
        <fullName evidence="5">YSIRK Gram-positive signal peptide domain-containing protein</fullName>
    </recommendedName>
</protein>
<keyword evidence="2" id="KW-0175">Coiled coil</keyword>
<dbReference type="Proteomes" id="UP000051931">
    <property type="component" value="Unassembled WGS sequence"/>
</dbReference>
<dbReference type="RefSeq" id="WP_027825048.1">
    <property type="nucleotide sequence ID" value="NZ_AUEI01000008.1"/>
</dbReference>
<feature type="compositionally biased region" description="Low complexity" evidence="3">
    <location>
        <begin position="586"/>
        <end position="599"/>
    </location>
</feature>
<feature type="compositionally biased region" description="Low complexity" evidence="3">
    <location>
        <begin position="607"/>
        <end position="630"/>
    </location>
</feature>
<feature type="compositionally biased region" description="Basic and acidic residues" evidence="3">
    <location>
        <begin position="54"/>
        <end position="68"/>
    </location>
</feature>
<feature type="chain" id="PRO_5006410412" description="YSIRK Gram-positive signal peptide domain-containing protein" evidence="4">
    <location>
        <begin position="43"/>
        <end position="706"/>
    </location>
</feature>
<dbReference type="PATRIC" id="fig|1122152.4.peg.1183"/>
<comment type="caution">
    <text evidence="6">The sequence shown here is derived from an EMBL/GenBank/DDBJ whole genome shotgun (WGS) entry which is preliminary data.</text>
</comment>
<dbReference type="NCBIfam" id="TIGR01168">
    <property type="entry name" value="YSIRK_signal"/>
    <property type="match status" value="1"/>
</dbReference>
<feature type="coiled-coil region" evidence="2">
    <location>
        <begin position="243"/>
        <end position="306"/>
    </location>
</feature>
<evidence type="ECO:0000256" key="2">
    <source>
        <dbReference type="SAM" id="Coils"/>
    </source>
</evidence>
<name>A0A0R1SA05_9LACO</name>
<feature type="coiled-coil region" evidence="2">
    <location>
        <begin position="502"/>
        <end position="529"/>
    </location>
</feature>
<dbReference type="Pfam" id="PF04650">
    <property type="entry name" value="YSIRK_signal"/>
    <property type="match status" value="1"/>
</dbReference>
<keyword evidence="7" id="KW-1185">Reference proteome</keyword>
<dbReference type="AlphaFoldDB" id="A0A0R1SA05"/>
<feature type="region of interest" description="Disordered" evidence="3">
    <location>
        <begin position="42"/>
        <end position="79"/>
    </location>
</feature>
<sequence>MNFKNEKRVQRFGIRKLTIGAASVLLSTVTFMSMGANGQVKAAETNAQQPATEKVAKDATPAKDEAKSETSALKDGVTQEAYNNQKAKVADDQAQVDKAQKDVNDAQTAIDNAKKTNEAAGKVQAAHDAWKQAEKDADSAVHTYNAAQRKATSAKSALDDAKRYKDNWDKNEAKTYAKLTKMKDDANKTIAEQQKIVDAEKAAAKTDDAAYNAALEGFDQAKIATDPAMKAKADKLNALYQASQKHKQAATDAQNKIDAANKTIRDADLILKRGDYAGHKKAADSVADLQASYDAAAKEAADLQAIRKASALSLQEKVDEYAQARKEANLPNNYELGKLRDAATAAQGQINRDKNAAAYKAVAENETHVKNATIVLNNAKKVLDEATKQLDAAKKVADDANKALADAKAAAAKDSSNDVLAAEVAEKQSLADSANAALHRHQVSVDRHTADVTDRQKALDWWNKQLDAAKKDPFVVRANAEIAADEAIIAKYNEAVKNLAAVKDLNKTLSTLNNDLAKKQNVLNTWQDALKADTNVLNNMLVSVPKYESKTGEPLFQDGQGHEYEGMPKSKTGAPLFQDDRGTEYQGISQGSQSTSTDTDSNKGSQSSTTDTNSSSDVKSNDSVVSSDTKPAAASVKSTASEAKPSVLSANTKAKVAAIAAHSQIASSSSKSLPQTGMETNAAEALGLLALGLGSLAAFATKKREF</sequence>
<evidence type="ECO:0000256" key="3">
    <source>
        <dbReference type="SAM" id="MobiDB-lite"/>
    </source>
</evidence>
<organism evidence="6 7">
    <name type="scientific">Lactobacillus psittaci DSM 15354</name>
    <dbReference type="NCBI Taxonomy" id="1122152"/>
    <lineage>
        <taxon>Bacteria</taxon>
        <taxon>Bacillati</taxon>
        <taxon>Bacillota</taxon>
        <taxon>Bacilli</taxon>
        <taxon>Lactobacillales</taxon>
        <taxon>Lactobacillaceae</taxon>
        <taxon>Lactobacillus</taxon>
    </lineage>
</organism>
<feature type="region of interest" description="Disordered" evidence="3">
    <location>
        <begin position="84"/>
        <end position="103"/>
    </location>
</feature>
<reference evidence="6 7" key="1">
    <citation type="journal article" date="2015" name="Genome Announc.">
        <title>Expanding the biotechnology potential of lactobacilli through comparative genomics of 213 strains and associated genera.</title>
        <authorList>
            <person name="Sun Z."/>
            <person name="Harris H.M."/>
            <person name="McCann A."/>
            <person name="Guo C."/>
            <person name="Argimon S."/>
            <person name="Zhang W."/>
            <person name="Yang X."/>
            <person name="Jeffery I.B."/>
            <person name="Cooney J.C."/>
            <person name="Kagawa T.F."/>
            <person name="Liu W."/>
            <person name="Song Y."/>
            <person name="Salvetti E."/>
            <person name="Wrobel A."/>
            <person name="Rasinkangas P."/>
            <person name="Parkhill J."/>
            <person name="Rea M.C."/>
            <person name="O'Sullivan O."/>
            <person name="Ritari J."/>
            <person name="Douillard F.P."/>
            <person name="Paul Ross R."/>
            <person name="Yang R."/>
            <person name="Briner A.E."/>
            <person name="Felis G.E."/>
            <person name="de Vos W.M."/>
            <person name="Barrangou R."/>
            <person name="Klaenhammer T.R."/>
            <person name="Caufield P.W."/>
            <person name="Cui Y."/>
            <person name="Zhang H."/>
            <person name="O'Toole P.W."/>
        </authorList>
    </citation>
    <scope>NUCLEOTIDE SEQUENCE [LARGE SCALE GENOMIC DNA]</scope>
    <source>
        <strain evidence="6 7">DSM 15354</strain>
    </source>
</reference>
<feature type="domain" description="YSIRK Gram-positive signal peptide" evidence="5">
    <location>
        <begin position="8"/>
        <end position="29"/>
    </location>
</feature>
<accession>A0A0R1SA05</accession>
<proteinExistence type="predicted"/>
<evidence type="ECO:0000256" key="4">
    <source>
        <dbReference type="SAM" id="SignalP"/>
    </source>
</evidence>
<evidence type="ECO:0000313" key="7">
    <source>
        <dbReference type="Proteomes" id="UP000051931"/>
    </source>
</evidence>
<dbReference type="NCBIfam" id="TIGR01167">
    <property type="entry name" value="LPXTG_anchor"/>
    <property type="match status" value="1"/>
</dbReference>
<gene>
    <name evidence="6" type="ORF">FC23_GL001152</name>
</gene>
<dbReference type="STRING" id="1122152.GCA_000425905_01081"/>
<dbReference type="OrthoDB" id="2330051at2"/>
<evidence type="ECO:0000256" key="1">
    <source>
        <dbReference type="ARBA" id="ARBA00022729"/>
    </source>
</evidence>
<evidence type="ECO:0000259" key="5">
    <source>
        <dbReference type="Pfam" id="PF04650"/>
    </source>
</evidence>
<evidence type="ECO:0000313" key="6">
    <source>
        <dbReference type="EMBL" id="KRL62968.1"/>
    </source>
</evidence>